<protein>
    <submittedName>
        <fullName evidence="2">Uncharacterized protein</fullName>
    </submittedName>
</protein>
<proteinExistence type="predicted"/>
<reference evidence="2 3" key="1">
    <citation type="submission" date="2019-05" db="EMBL/GenBank/DDBJ databases">
        <title>Emergence of the Ug99 lineage of the wheat stem rust pathogen through somatic hybridization.</title>
        <authorList>
            <person name="Li F."/>
            <person name="Upadhyaya N.M."/>
            <person name="Sperschneider J."/>
            <person name="Matny O."/>
            <person name="Nguyen-Phuc H."/>
            <person name="Mago R."/>
            <person name="Raley C."/>
            <person name="Miller M.E."/>
            <person name="Silverstein K.A.T."/>
            <person name="Henningsen E."/>
            <person name="Hirsch C.D."/>
            <person name="Visser B."/>
            <person name="Pretorius Z.A."/>
            <person name="Steffenson B.J."/>
            <person name="Schwessinger B."/>
            <person name="Dodds P.N."/>
            <person name="Figueroa M."/>
        </authorList>
    </citation>
    <scope>NUCLEOTIDE SEQUENCE [LARGE SCALE GENOMIC DNA]</scope>
    <source>
        <strain evidence="2">21-0</strain>
    </source>
</reference>
<accession>A0A5B0NVJ5</accession>
<evidence type="ECO:0000313" key="3">
    <source>
        <dbReference type="Proteomes" id="UP000324748"/>
    </source>
</evidence>
<dbReference type="Proteomes" id="UP000324748">
    <property type="component" value="Unassembled WGS sequence"/>
</dbReference>
<gene>
    <name evidence="2" type="ORF">PGT21_010747</name>
</gene>
<feature type="non-terminal residue" evidence="2">
    <location>
        <position position="71"/>
    </location>
</feature>
<name>A0A5B0NVJ5_PUCGR</name>
<feature type="region of interest" description="Disordered" evidence="1">
    <location>
        <begin position="48"/>
        <end position="71"/>
    </location>
</feature>
<dbReference type="EMBL" id="VSWC01000080">
    <property type="protein sequence ID" value="KAA1092666.1"/>
    <property type="molecule type" value="Genomic_DNA"/>
</dbReference>
<sequence length="71" mass="8293">MATRWQICQCPDFGCDQQTYRDTTTGEDRRGKAWSAPSFKKHLKNITKKQLKDRKEQADDTVTQVAMEQNE</sequence>
<evidence type="ECO:0000256" key="1">
    <source>
        <dbReference type="SAM" id="MobiDB-lite"/>
    </source>
</evidence>
<keyword evidence="3" id="KW-1185">Reference proteome</keyword>
<evidence type="ECO:0000313" key="2">
    <source>
        <dbReference type="EMBL" id="KAA1092666.1"/>
    </source>
</evidence>
<organism evidence="2 3">
    <name type="scientific">Puccinia graminis f. sp. tritici</name>
    <dbReference type="NCBI Taxonomy" id="56615"/>
    <lineage>
        <taxon>Eukaryota</taxon>
        <taxon>Fungi</taxon>
        <taxon>Dikarya</taxon>
        <taxon>Basidiomycota</taxon>
        <taxon>Pucciniomycotina</taxon>
        <taxon>Pucciniomycetes</taxon>
        <taxon>Pucciniales</taxon>
        <taxon>Pucciniaceae</taxon>
        <taxon>Puccinia</taxon>
    </lineage>
</organism>
<comment type="caution">
    <text evidence="2">The sequence shown here is derived from an EMBL/GenBank/DDBJ whole genome shotgun (WGS) entry which is preliminary data.</text>
</comment>
<feature type="compositionally biased region" description="Polar residues" evidence="1">
    <location>
        <begin position="60"/>
        <end position="71"/>
    </location>
</feature>
<dbReference type="AlphaFoldDB" id="A0A5B0NVJ5"/>